<dbReference type="AlphaFoldDB" id="A0A7Y9DSM7"/>
<accession>A0A7Y9DSM7</accession>
<dbReference type="RefSeq" id="WP_179792649.1">
    <property type="nucleotide sequence ID" value="NZ_BAABHP010000003.1"/>
</dbReference>
<proteinExistence type="predicted"/>
<gene>
    <name evidence="1" type="ORF">BJ983_000830</name>
</gene>
<protein>
    <submittedName>
        <fullName evidence="1">Uncharacterized protein</fullName>
    </submittedName>
</protein>
<dbReference type="Proteomes" id="UP000535890">
    <property type="component" value="Unassembled WGS sequence"/>
</dbReference>
<dbReference type="EMBL" id="JACCBN010000001">
    <property type="protein sequence ID" value="NYD34728.1"/>
    <property type="molecule type" value="Genomic_DNA"/>
</dbReference>
<reference evidence="1 2" key="1">
    <citation type="submission" date="2020-07" db="EMBL/GenBank/DDBJ databases">
        <title>Sequencing the genomes of 1000 actinobacteria strains.</title>
        <authorList>
            <person name="Klenk H.-P."/>
        </authorList>
    </citation>
    <scope>NUCLEOTIDE SEQUENCE [LARGE SCALE GENOMIC DNA]</scope>
    <source>
        <strain evidence="1 2">DSM 45772</strain>
    </source>
</reference>
<evidence type="ECO:0000313" key="2">
    <source>
        <dbReference type="Proteomes" id="UP000535890"/>
    </source>
</evidence>
<evidence type="ECO:0000313" key="1">
    <source>
        <dbReference type="EMBL" id="NYD34728.1"/>
    </source>
</evidence>
<keyword evidence="2" id="KW-1185">Reference proteome</keyword>
<name>A0A7Y9DSM7_9PSEU</name>
<sequence>MSGTCSFCSASRLGRLSPVPHAADCPTAARPPRRLDRDDALFWRHPDLVDLDLACAFWWPAAM</sequence>
<organism evidence="1 2">
    <name type="scientific">Actinomycetospora corticicola</name>
    <dbReference type="NCBI Taxonomy" id="663602"/>
    <lineage>
        <taxon>Bacteria</taxon>
        <taxon>Bacillati</taxon>
        <taxon>Actinomycetota</taxon>
        <taxon>Actinomycetes</taxon>
        <taxon>Pseudonocardiales</taxon>
        <taxon>Pseudonocardiaceae</taxon>
        <taxon>Actinomycetospora</taxon>
    </lineage>
</organism>
<comment type="caution">
    <text evidence="1">The sequence shown here is derived from an EMBL/GenBank/DDBJ whole genome shotgun (WGS) entry which is preliminary data.</text>
</comment>